<evidence type="ECO:0000313" key="3">
    <source>
        <dbReference type="Proteomes" id="UP000198900"/>
    </source>
</evidence>
<feature type="transmembrane region" description="Helical" evidence="1">
    <location>
        <begin position="190"/>
        <end position="209"/>
    </location>
</feature>
<feature type="transmembrane region" description="Helical" evidence="1">
    <location>
        <begin position="467"/>
        <end position="487"/>
    </location>
</feature>
<organism evidence="2 3">
    <name type="scientific">Paraburkholderia steynii</name>
    <dbReference type="NCBI Taxonomy" id="1245441"/>
    <lineage>
        <taxon>Bacteria</taxon>
        <taxon>Pseudomonadati</taxon>
        <taxon>Pseudomonadota</taxon>
        <taxon>Betaproteobacteria</taxon>
        <taxon>Burkholderiales</taxon>
        <taxon>Burkholderiaceae</taxon>
        <taxon>Paraburkholderia</taxon>
    </lineage>
</organism>
<comment type="caution">
    <text evidence="2">The sequence shown here is derived from an EMBL/GenBank/DDBJ whole genome shotgun (WGS) entry which is preliminary data.</text>
</comment>
<feature type="transmembrane region" description="Helical" evidence="1">
    <location>
        <begin position="598"/>
        <end position="621"/>
    </location>
</feature>
<keyword evidence="3" id="KW-1185">Reference proteome</keyword>
<feature type="transmembrane region" description="Helical" evidence="1">
    <location>
        <begin position="405"/>
        <end position="423"/>
    </location>
</feature>
<reference evidence="2" key="1">
    <citation type="submission" date="2016-10" db="EMBL/GenBank/DDBJ databases">
        <authorList>
            <person name="Varghese N."/>
            <person name="Submissions S."/>
        </authorList>
    </citation>
    <scope>NUCLEOTIDE SEQUENCE [LARGE SCALE GENOMIC DNA]</scope>
    <source>
        <strain evidence="2">YR281</strain>
    </source>
</reference>
<dbReference type="AlphaFoldDB" id="A0A7Z7B842"/>
<evidence type="ECO:0000256" key="1">
    <source>
        <dbReference type="SAM" id="Phobius"/>
    </source>
</evidence>
<feature type="transmembrane region" description="Helical" evidence="1">
    <location>
        <begin position="627"/>
        <end position="647"/>
    </location>
</feature>
<feature type="transmembrane region" description="Helical" evidence="1">
    <location>
        <begin position="493"/>
        <end position="516"/>
    </location>
</feature>
<feature type="transmembrane region" description="Helical" evidence="1">
    <location>
        <begin position="278"/>
        <end position="297"/>
    </location>
</feature>
<dbReference type="Proteomes" id="UP000198900">
    <property type="component" value="Unassembled WGS sequence"/>
</dbReference>
<feature type="transmembrane region" description="Helical" evidence="1">
    <location>
        <begin position="678"/>
        <end position="700"/>
    </location>
</feature>
<feature type="transmembrane region" description="Helical" evidence="1">
    <location>
        <begin position="654"/>
        <end position="672"/>
    </location>
</feature>
<feature type="transmembrane region" description="Helical" evidence="1">
    <location>
        <begin position="246"/>
        <end position="266"/>
    </location>
</feature>
<protein>
    <submittedName>
        <fullName evidence="2">Uncharacterized protein</fullName>
    </submittedName>
</protein>
<keyword evidence="1" id="KW-0812">Transmembrane</keyword>
<feature type="transmembrane region" description="Helical" evidence="1">
    <location>
        <begin position="221"/>
        <end position="240"/>
    </location>
</feature>
<keyword evidence="1" id="KW-1133">Transmembrane helix</keyword>
<keyword evidence="1" id="KW-0472">Membrane</keyword>
<accession>A0A7Z7B842</accession>
<dbReference type="EMBL" id="FNDI01000011">
    <property type="protein sequence ID" value="SDI07393.1"/>
    <property type="molecule type" value="Genomic_DNA"/>
</dbReference>
<evidence type="ECO:0000313" key="2">
    <source>
        <dbReference type="EMBL" id="SDI07393.1"/>
    </source>
</evidence>
<gene>
    <name evidence="2" type="ORF">SAMN04487926_111248</name>
</gene>
<feature type="transmembrane region" description="Helical" evidence="1">
    <location>
        <begin position="707"/>
        <end position="725"/>
    </location>
</feature>
<proteinExistence type="predicted"/>
<feature type="transmembrane region" description="Helical" evidence="1">
    <location>
        <begin position="379"/>
        <end position="398"/>
    </location>
</feature>
<name>A0A7Z7B842_9BURK</name>
<sequence length="759" mass="83249">MLSKASKYWILILLVVPILGASLGLGKVTDPRPLVGPNGWTQNGQFPPLKDVPSPLQVPDSMSKSADFVMWRTWTPNGALKGTIESPPFRAPTYIAVPFARGGNHGYPGSDELFLLCQSTGRKFLVGSLQTFNEWSIAYAKLPDDFCPSNVTLVGVSNAATPDSYLSVATPFEVSRAVFFANNGFGVKQILVFATMLVFFSIFLASHIITSRICEGIDAFGSGMIGIGFVGMIVFTAAAINPVLARVTSVAIVGASIWLCAWGFAGADLSDVWRKHRVSLLLWLSAAMCLTSLVLAMDNGGGRWAPNSMFAPLSWSTDNENPIIFAQALAHSYGPMLAEPWYLDDRTPLLTVLLIIPQTLFIEPIAELVGSDFVYNADAIVAIAILAMWVPIVAWFATKIAVRRLPFFVGLVLLSPFALFNTVYAWGKIIGGGYILLAVGLMLSVPDDAKKARVNLSLIPSSLAFSYLAHSGNAIAALAFLIVFLPVLRLRDWRILAAGTGVALIAMTPWQVWTMFVQPHGNALTRYQLANDTGFDHRSRSVLKSMIETLRSIGWRGWLEKKRMSFHTLGDLPGNVEYYRPVDNRTAGWAGNQRANDFLVIVRTIGIPMLGVLMALVTSIRTKSDPMVVRLIGCGFLGIFAMTILIIQPAIVHHMAYGSVILLAVAGAMYLADRPSNWPIALYVVYMVYFVAIWIVDPILRVDHLHFVPLVFSALWAIVAVWMIVGERFDLVHADHRLLWQHPSQMRSTAAVRPAKNLD</sequence>